<sequence length="466" mass="48689">MKHDEQQPSNKLTQQLKRVLSVLENMNNPIPSNMKSEAKKAAKILREFTEISNRTGPDKLIPAHIIATAQGLAIISVIRAGFMITARGGSGIVIARLPDGRWSAPSAIGIAGLGGGFEIGLEASDFVIILYQRRAVEAFSKGGNLTFGGNCTVAVGPLGRNLEADVALRSTAPVFSYCKSRGLYAGVSLEGSYLLERKETNRKFYGRDIRASAILNGDVDPPPDVYDLYSILDDYVEKYTNDWQTKHSKTPSNRPFNMLMSGPPRPRPPSQKPSASSGASYGGRTEDSKPALYPSLSVVRRDSAPVSSASASSASAWSSSASNGSAWGGGASSGSAWGGSASSGSASNGSAWGRSASSESASNGSAWGGAASNGSAWGRSASSESASNGSAWGSSSSGAAWGGSASREPLVVTATHAFEGQQPGDLSFNTGDQITVLTKTESQYDWWEGQLGGKVGIFPANYVTYN</sequence>
<evidence type="ECO:0000313" key="8">
    <source>
        <dbReference type="Proteomes" id="UP001591681"/>
    </source>
</evidence>
<dbReference type="InterPro" id="IPR036028">
    <property type="entry name" value="SH3-like_dom_sf"/>
</dbReference>
<dbReference type="SMART" id="SM00326">
    <property type="entry name" value="SH3"/>
    <property type="match status" value="1"/>
</dbReference>
<feature type="region of interest" description="Disordered" evidence="5">
    <location>
        <begin position="243"/>
        <end position="289"/>
    </location>
</feature>
<organism evidence="7 8">
    <name type="scientific">Coilia grayii</name>
    <name type="common">Gray's grenadier anchovy</name>
    <dbReference type="NCBI Taxonomy" id="363190"/>
    <lineage>
        <taxon>Eukaryota</taxon>
        <taxon>Metazoa</taxon>
        <taxon>Chordata</taxon>
        <taxon>Craniata</taxon>
        <taxon>Vertebrata</taxon>
        <taxon>Euteleostomi</taxon>
        <taxon>Actinopterygii</taxon>
        <taxon>Neopterygii</taxon>
        <taxon>Teleostei</taxon>
        <taxon>Clupei</taxon>
        <taxon>Clupeiformes</taxon>
        <taxon>Clupeoidei</taxon>
        <taxon>Engraulidae</taxon>
        <taxon>Coilinae</taxon>
        <taxon>Coilia</taxon>
    </lineage>
</organism>
<evidence type="ECO:0000256" key="4">
    <source>
        <dbReference type="PROSITE-ProRule" id="PRU00192"/>
    </source>
</evidence>
<dbReference type="PANTHER" id="PTHR15629">
    <property type="entry name" value="SH3YL1 PROTEIN"/>
    <property type="match status" value="1"/>
</dbReference>
<dbReference type="EMBL" id="JBHFQA010000005">
    <property type="protein sequence ID" value="KAL2098727.1"/>
    <property type="molecule type" value="Genomic_DNA"/>
</dbReference>
<feature type="compositionally biased region" description="Low complexity" evidence="5">
    <location>
        <begin position="311"/>
        <end position="325"/>
    </location>
</feature>
<dbReference type="Proteomes" id="UP001591681">
    <property type="component" value="Unassembled WGS sequence"/>
</dbReference>
<dbReference type="PROSITE" id="PS50002">
    <property type="entry name" value="SH3"/>
    <property type="match status" value="1"/>
</dbReference>
<evidence type="ECO:0000256" key="1">
    <source>
        <dbReference type="ARBA" id="ARBA00007761"/>
    </source>
</evidence>
<evidence type="ECO:0000259" key="6">
    <source>
        <dbReference type="PROSITE" id="PS50002"/>
    </source>
</evidence>
<dbReference type="PRINTS" id="PR00452">
    <property type="entry name" value="SH3DOMAIN"/>
</dbReference>
<comment type="similarity">
    <text evidence="1">Belongs to the SH3YL1 family.</text>
</comment>
<dbReference type="SUPFAM" id="SSF50044">
    <property type="entry name" value="SH3-domain"/>
    <property type="match status" value="1"/>
</dbReference>
<evidence type="ECO:0000256" key="3">
    <source>
        <dbReference type="ARBA" id="ARBA00022443"/>
    </source>
</evidence>
<accession>A0ABD1KHX2</accession>
<dbReference type="CDD" id="cd11841">
    <property type="entry name" value="SH3_SH3YL1_like"/>
    <property type="match status" value="1"/>
</dbReference>
<keyword evidence="8" id="KW-1185">Reference proteome</keyword>
<dbReference type="InterPro" id="IPR001452">
    <property type="entry name" value="SH3_domain"/>
</dbReference>
<comment type="caution">
    <text evidence="7">The sequence shown here is derived from an EMBL/GenBank/DDBJ whole genome shotgun (WGS) entry which is preliminary data.</text>
</comment>
<evidence type="ECO:0000313" key="7">
    <source>
        <dbReference type="EMBL" id="KAL2098727.1"/>
    </source>
</evidence>
<dbReference type="CDD" id="cd11525">
    <property type="entry name" value="SYLF_SH3YL1_like"/>
    <property type="match status" value="1"/>
</dbReference>
<dbReference type="InterPro" id="IPR033643">
    <property type="entry name" value="SYLF_SH3YL1-like"/>
</dbReference>
<feature type="domain" description="SH3" evidence="6">
    <location>
        <begin position="407"/>
        <end position="466"/>
    </location>
</feature>
<feature type="region of interest" description="Disordered" evidence="5">
    <location>
        <begin position="311"/>
        <end position="404"/>
    </location>
</feature>
<evidence type="ECO:0000256" key="5">
    <source>
        <dbReference type="SAM" id="MobiDB-lite"/>
    </source>
</evidence>
<dbReference type="InterPro" id="IPR007461">
    <property type="entry name" value="Ysc84_actin-binding"/>
</dbReference>
<dbReference type="PANTHER" id="PTHR15629:SF2">
    <property type="entry name" value="SH3 DOMAIN-CONTAINING YSC84-LIKE PROTEIN 1"/>
    <property type="match status" value="1"/>
</dbReference>
<dbReference type="Pfam" id="PF04366">
    <property type="entry name" value="Ysc84"/>
    <property type="match status" value="1"/>
</dbReference>
<feature type="compositionally biased region" description="Low complexity" evidence="5">
    <location>
        <begin position="333"/>
        <end position="404"/>
    </location>
</feature>
<reference evidence="7 8" key="1">
    <citation type="submission" date="2024-09" db="EMBL/GenBank/DDBJ databases">
        <title>A chromosome-level genome assembly of Gray's grenadier anchovy, Coilia grayii.</title>
        <authorList>
            <person name="Fu Z."/>
        </authorList>
    </citation>
    <scope>NUCLEOTIDE SEQUENCE [LARGE SCALE GENOMIC DNA]</scope>
    <source>
        <strain evidence="7">G4</strain>
        <tissue evidence="7">Muscle</tissue>
    </source>
</reference>
<dbReference type="InterPro" id="IPR035511">
    <property type="entry name" value="SH3YL1_SH3"/>
</dbReference>
<dbReference type="AlphaFoldDB" id="A0ABD1KHX2"/>
<name>A0ABD1KHX2_9TELE</name>
<dbReference type="Gene3D" id="2.30.30.40">
    <property type="entry name" value="SH3 Domains"/>
    <property type="match status" value="1"/>
</dbReference>
<dbReference type="FunFam" id="2.30.30.40:FF:000100">
    <property type="entry name" value="SH3 domain-containing YSC84-like protein 1"/>
    <property type="match status" value="1"/>
</dbReference>
<dbReference type="Pfam" id="PF00018">
    <property type="entry name" value="SH3_1"/>
    <property type="match status" value="1"/>
</dbReference>
<keyword evidence="3 4" id="KW-0728">SH3 domain</keyword>
<evidence type="ECO:0000256" key="2">
    <source>
        <dbReference type="ARBA" id="ARBA00019109"/>
    </source>
</evidence>
<gene>
    <name evidence="7" type="ORF">ACEWY4_005207</name>
</gene>
<proteinExistence type="inferred from homology"/>
<dbReference type="InterPro" id="IPR051702">
    <property type="entry name" value="SH3_domain_YSC84-like"/>
</dbReference>
<protein>
    <recommendedName>
        <fullName evidence="2">SH3 domain-containing YSC84-like protein 1</fullName>
    </recommendedName>
</protein>